<keyword evidence="5 18" id="KW-0436">Ligase</keyword>
<dbReference type="PANTHER" id="PTHR43445:SF3">
    <property type="entry name" value="UDP-N-ACETYLMURAMATE--L-ALANINE LIGASE"/>
    <property type="match status" value="1"/>
</dbReference>
<dbReference type="GO" id="GO:0009252">
    <property type="term" value="P:peptidoglycan biosynthetic process"/>
    <property type="evidence" value="ECO:0007669"/>
    <property type="project" value="UniProtKB-UniRule"/>
</dbReference>
<dbReference type="NCBIfam" id="TIGR01082">
    <property type="entry name" value="murC"/>
    <property type="match status" value="1"/>
</dbReference>
<evidence type="ECO:0000256" key="1">
    <source>
        <dbReference type="ARBA" id="ARBA00004496"/>
    </source>
</evidence>
<organism evidence="18 19">
    <name type="scientific">Candidatus Roizmanbacteria bacterium RIFCSPHIGHO2_02_FULL_37_24</name>
    <dbReference type="NCBI Taxonomy" id="1802037"/>
    <lineage>
        <taxon>Bacteria</taxon>
        <taxon>Candidatus Roizmaniibacteriota</taxon>
    </lineage>
</organism>
<dbReference type="Gene3D" id="3.40.1190.10">
    <property type="entry name" value="Mur-like, catalytic domain"/>
    <property type="match status" value="1"/>
</dbReference>
<dbReference type="Proteomes" id="UP000177159">
    <property type="component" value="Unassembled WGS sequence"/>
</dbReference>
<dbReference type="EC" id="6.3.2.8" evidence="3 14"/>
<dbReference type="GO" id="GO:0005524">
    <property type="term" value="F:ATP binding"/>
    <property type="evidence" value="ECO:0007669"/>
    <property type="project" value="UniProtKB-KW"/>
</dbReference>
<dbReference type="GO" id="GO:0005737">
    <property type="term" value="C:cytoplasm"/>
    <property type="evidence" value="ECO:0007669"/>
    <property type="project" value="UniProtKB-SubCell"/>
</dbReference>
<dbReference type="SUPFAM" id="SSF51984">
    <property type="entry name" value="MurCD N-terminal domain"/>
    <property type="match status" value="1"/>
</dbReference>
<protein>
    <recommendedName>
        <fullName evidence="3 14">UDP-N-acetylmuramate--L-alanine ligase</fullName>
        <ecNumber evidence="3 14">6.3.2.8</ecNumber>
    </recommendedName>
</protein>
<comment type="caution">
    <text evidence="18">The sequence shown here is derived from an EMBL/GenBank/DDBJ whole genome shotgun (WGS) entry which is preliminary data.</text>
</comment>
<sequence>MQNIYLVGIKGVGMTALATYLKECGNNVWGSDIQDKFPTDEVLHEQHIKVLKGFSPKNITNNIDLVVTTGAHGGLTNIEVLTAQEKGVKVMTLAEEVGQLMDGYETKITICGSHGKTTTTSLISFILRQLRLSSSHLVGTSKFSGYYGGSFGGSDYLVVEGDEYVSSLGTDSTPRFMYQSPDYIICTNIDFDHPDVYKDINAVKKVFVDFFKKLKKNPKGRLIYCIDDVALRRLAEVLPEEKRMSYGFSEDADLVLHFMHTEEFQRAVFSARLHGEHLGVFKLPFLGHHNVQNAGSAIALSILLSLDLTKVKSAIALFKGLSRRLELIYKKNNIYLFDDYAHHPREIRALLEAVREKFPRSRRILVFQPHTYTRTKMLLNDFVHALGDADKSYVIDIFASAREKTDGKITSKDLEVKANQMHIKTISYVSDKKIMSELAKELKRGDVVITAGAGDVYKLHEGIISVMNKS</sequence>
<proteinExistence type="predicted"/>
<evidence type="ECO:0000256" key="12">
    <source>
        <dbReference type="ARBA" id="ARBA00023316"/>
    </source>
</evidence>
<gene>
    <name evidence="18" type="ORF">A3C24_01930</name>
</gene>
<evidence type="ECO:0000256" key="11">
    <source>
        <dbReference type="ARBA" id="ARBA00023306"/>
    </source>
</evidence>
<keyword evidence="12" id="KW-0961">Cell wall biogenesis/degradation</keyword>
<dbReference type="InterPro" id="IPR036615">
    <property type="entry name" value="Mur_ligase_C_dom_sf"/>
</dbReference>
<dbReference type="GO" id="GO:0008360">
    <property type="term" value="P:regulation of cell shape"/>
    <property type="evidence" value="ECO:0007669"/>
    <property type="project" value="UniProtKB-KW"/>
</dbReference>
<evidence type="ECO:0000256" key="13">
    <source>
        <dbReference type="ARBA" id="ARBA00047833"/>
    </source>
</evidence>
<dbReference type="InterPro" id="IPR005758">
    <property type="entry name" value="UDP-N-AcMur_Ala_ligase_MurC"/>
</dbReference>
<dbReference type="SUPFAM" id="SSF53244">
    <property type="entry name" value="MurD-like peptide ligases, peptide-binding domain"/>
    <property type="match status" value="1"/>
</dbReference>
<dbReference type="GO" id="GO:0071555">
    <property type="term" value="P:cell wall organization"/>
    <property type="evidence" value="ECO:0007669"/>
    <property type="project" value="UniProtKB-KW"/>
</dbReference>
<evidence type="ECO:0000256" key="9">
    <source>
        <dbReference type="ARBA" id="ARBA00022960"/>
    </source>
</evidence>
<dbReference type="UniPathway" id="UPA00219"/>
<evidence type="ECO:0000256" key="14">
    <source>
        <dbReference type="NCBIfam" id="TIGR01082"/>
    </source>
</evidence>
<feature type="domain" description="Mur ligase C-terminal" evidence="16">
    <location>
        <begin position="323"/>
        <end position="454"/>
    </location>
</feature>
<dbReference type="AlphaFoldDB" id="A0A1F7GZ96"/>
<evidence type="ECO:0000259" key="16">
    <source>
        <dbReference type="Pfam" id="PF02875"/>
    </source>
</evidence>
<keyword evidence="8" id="KW-0067">ATP-binding</keyword>
<name>A0A1F7GZ96_9BACT</name>
<evidence type="ECO:0000313" key="18">
    <source>
        <dbReference type="EMBL" id="OGK24420.1"/>
    </source>
</evidence>
<dbReference type="SUPFAM" id="SSF53623">
    <property type="entry name" value="MurD-like peptide ligases, catalytic domain"/>
    <property type="match status" value="1"/>
</dbReference>
<dbReference type="InterPro" id="IPR050061">
    <property type="entry name" value="MurCDEF_pg_biosynth"/>
</dbReference>
<dbReference type="Pfam" id="PF01225">
    <property type="entry name" value="Mur_ligase"/>
    <property type="match status" value="1"/>
</dbReference>
<dbReference type="InterPro" id="IPR000713">
    <property type="entry name" value="Mur_ligase_N"/>
</dbReference>
<evidence type="ECO:0000259" key="17">
    <source>
        <dbReference type="Pfam" id="PF08245"/>
    </source>
</evidence>
<keyword evidence="4" id="KW-0963">Cytoplasm</keyword>
<dbReference type="Gene3D" id="3.40.50.720">
    <property type="entry name" value="NAD(P)-binding Rossmann-like Domain"/>
    <property type="match status" value="1"/>
</dbReference>
<keyword evidence="7" id="KW-0547">Nucleotide-binding</keyword>
<comment type="pathway">
    <text evidence="2">Cell wall biogenesis; peptidoglycan biosynthesis.</text>
</comment>
<evidence type="ECO:0000313" key="19">
    <source>
        <dbReference type="Proteomes" id="UP000177159"/>
    </source>
</evidence>
<keyword evidence="10" id="KW-0573">Peptidoglycan synthesis</keyword>
<feature type="domain" description="Mur ligase N-terminal catalytic" evidence="15">
    <location>
        <begin position="4"/>
        <end position="104"/>
    </location>
</feature>
<dbReference type="InterPro" id="IPR004101">
    <property type="entry name" value="Mur_ligase_C"/>
</dbReference>
<evidence type="ECO:0000256" key="4">
    <source>
        <dbReference type="ARBA" id="ARBA00022490"/>
    </source>
</evidence>
<dbReference type="InterPro" id="IPR036565">
    <property type="entry name" value="Mur-like_cat_sf"/>
</dbReference>
<evidence type="ECO:0000256" key="5">
    <source>
        <dbReference type="ARBA" id="ARBA00022598"/>
    </source>
</evidence>
<dbReference type="Gene3D" id="3.90.190.20">
    <property type="entry name" value="Mur ligase, C-terminal domain"/>
    <property type="match status" value="1"/>
</dbReference>
<evidence type="ECO:0000256" key="7">
    <source>
        <dbReference type="ARBA" id="ARBA00022741"/>
    </source>
</evidence>
<evidence type="ECO:0000256" key="2">
    <source>
        <dbReference type="ARBA" id="ARBA00004752"/>
    </source>
</evidence>
<comment type="subcellular location">
    <subcellularLocation>
        <location evidence="1">Cytoplasm</location>
    </subcellularLocation>
</comment>
<feature type="domain" description="Mur ligase central" evidence="17">
    <location>
        <begin position="110"/>
        <end position="300"/>
    </location>
</feature>
<dbReference type="GO" id="GO:0008763">
    <property type="term" value="F:UDP-N-acetylmuramate-L-alanine ligase activity"/>
    <property type="evidence" value="ECO:0007669"/>
    <property type="project" value="UniProtKB-UniRule"/>
</dbReference>
<evidence type="ECO:0000256" key="6">
    <source>
        <dbReference type="ARBA" id="ARBA00022618"/>
    </source>
</evidence>
<keyword evidence="11" id="KW-0131">Cell cycle</keyword>
<keyword evidence="6" id="KW-0132">Cell division</keyword>
<evidence type="ECO:0000256" key="3">
    <source>
        <dbReference type="ARBA" id="ARBA00012211"/>
    </source>
</evidence>
<accession>A0A1F7GZ96</accession>
<dbReference type="InterPro" id="IPR013221">
    <property type="entry name" value="Mur_ligase_cen"/>
</dbReference>
<evidence type="ECO:0000259" key="15">
    <source>
        <dbReference type="Pfam" id="PF01225"/>
    </source>
</evidence>
<reference evidence="18 19" key="1">
    <citation type="journal article" date="2016" name="Nat. Commun.">
        <title>Thousands of microbial genomes shed light on interconnected biogeochemical processes in an aquifer system.</title>
        <authorList>
            <person name="Anantharaman K."/>
            <person name="Brown C.T."/>
            <person name="Hug L.A."/>
            <person name="Sharon I."/>
            <person name="Castelle C.J."/>
            <person name="Probst A.J."/>
            <person name="Thomas B.C."/>
            <person name="Singh A."/>
            <person name="Wilkins M.J."/>
            <person name="Karaoz U."/>
            <person name="Brodie E.L."/>
            <person name="Williams K.H."/>
            <person name="Hubbard S.S."/>
            <person name="Banfield J.F."/>
        </authorList>
    </citation>
    <scope>NUCLEOTIDE SEQUENCE [LARGE SCALE GENOMIC DNA]</scope>
</reference>
<dbReference type="Pfam" id="PF02875">
    <property type="entry name" value="Mur_ligase_C"/>
    <property type="match status" value="1"/>
</dbReference>
<comment type="catalytic activity">
    <reaction evidence="13">
        <text>UDP-N-acetyl-alpha-D-muramate + L-alanine + ATP = UDP-N-acetyl-alpha-D-muramoyl-L-alanine + ADP + phosphate + H(+)</text>
        <dbReference type="Rhea" id="RHEA:23372"/>
        <dbReference type="ChEBI" id="CHEBI:15378"/>
        <dbReference type="ChEBI" id="CHEBI:30616"/>
        <dbReference type="ChEBI" id="CHEBI:43474"/>
        <dbReference type="ChEBI" id="CHEBI:57972"/>
        <dbReference type="ChEBI" id="CHEBI:70757"/>
        <dbReference type="ChEBI" id="CHEBI:83898"/>
        <dbReference type="ChEBI" id="CHEBI:456216"/>
        <dbReference type="EC" id="6.3.2.8"/>
    </reaction>
</comment>
<evidence type="ECO:0000256" key="8">
    <source>
        <dbReference type="ARBA" id="ARBA00022840"/>
    </source>
</evidence>
<dbReference type="EMBL" id="MFZM01000007">
    <property type="protein sequence ID" value="OGK24420.1"/>
    <property type="molecule type" value="Genomic_DNA"/>
</dbReference>
<evidence type="ECO:0000256" key="10">
    <source>
        <dbReference type="ARBA" id="ARBA00022984"/>
    </source>
</evidence>
<dbReference type="Pfam" id="PF08245">
    <property type="entry name" value="Mur_ligase_M"/>
    <property type="match status" value="1"/>
</dbReference>
<dbReference type="GO" id="GO:0051301">
    <property type="term" value="P:cell division"/>
    <property type="evidence" value="ECO:0007669"/>
    <property type="project" value="UniProtKB-KW"/>
</dbReference>
<dbReference type="PANTHER" id="PTHR43445">
    <property type="entry name" value="UDP-N-ACETYLMURAMATE--L-ALANINE LIGASE-RELATED"/>
    <property type="match status" value="1"/>
</dbReference>
<keyword evidence="9" id="KW-0133">Cell shape</keyword>